<evidence type="ECO:0000313" key="2">
    <source>
        <dbReference type="Proteomes" id="UP001598112"/>
    </source>
</evidence>
<proteinExistence type="predicted"/>
<dbReference type="Proteomes" id="UP001598112">
    <property type="component" value="Unassembled WGS sequence"/>
</dbReference>
<organism evidence="1 2">
    <name type="scientific">Aquirufa originis</name>
    <dbReference type="NCBI Taxonomy" id="3096514"/>
    <lineage>
        <taxon>Bacteria</taxon>
        <taxon>Pseudomonadati</taxon>
        <taxon>Bacteroidota</taxon>
        <taxon>Cytophagia</taxon>
        <taxon>Cytophagales</taxon>
        <taxon>Flectobacillaceae</taxon>
        <taxon>Aquirufa</taxon>
    </lineage>
</organism>
<keyword evidence="2" id="KW-1185">Reference proteome</keyword>
<protein>
    <submittedName>
        <fullName evidence="1">Uncharacterized protein</fullName>
    </submittedName>
</protein>
<reference evidence="1 2" key="1">
    <citation type="submission" date="2024-03" db="EMBL/GenBank/DDBJ databases">
        <title>Aquirufa genome sequencing.</title>
        <authorList>
            <person name="Pitt A."/>
            <person name="Hahn M.W."/>
        </authorList>
    </citation>
    <scope>NUCLEOTIDE SEQUENCE [LARGE SCALE GENOMIC DNA]</scope>
    <source>
        <strain evidence="1 2">KTFRIE-69F</strain>
    </source>
</reference>
<dbReference type="EMBL" id="JBBKXY010000001">
    <property type="protein sequence ID" value="MFD3292195.1"/>
    <property type="molecule type" value="Genomic_DNA"/>
</dbReference>
<gene>
    <name evidence="1" type="ORF">SKC35_00705</name>
</gene>
<comment type="caution">
    <text evidence="1">The sequence shown here is derived from an EMBL/GenBank/DDBJ whole genome shotgun (WGS) entry which is preliminary data.</text>
</comment>
<accession>A0ABW6D1W5</accession>
<sequence>MIELKISNGKYLTHEDLEIYLNEFEDYYNSSFQEGMLEYEWKEFIYKNNNEIEKSISDIQQIELIIKDIKLLENHSPVGRIGEYLKIQSNFIGDDIVESTLLRGNEEIGSWEQWKDDNNLTMYTTQKLSKYYTFEFQEIKIKETNNPPYKKGLVSKHSVPNVSFIKLTTDNPVG</sequence>
<evidence type="ECO:0000313" key="1">
    <source>
        <dbReference type="EMBL" id="MFD3292195.1"/>
    </source>
</evidence>
<name>A0ABW6D1W5_9BACT</name>
<dbReference type="RefSeq" id="WP_377977595.1">
    <property type="nucleotide sequence ID" value="NZ_JBBKXY010000001.1"/>
</dbReference>